<evidence type="ECO:0000313" key="5">
    <source>
        <dbReference type="Proteomes" id="UP000521748"/>
    </source>
</evidence>
<evidence type="ECO:0000256" key="1">
    <source>
        <dbReference type="ARBA" id="ARBA00022679"/>
    </source>
</evidence>
<feature type="domain" description="N-acetyltransferase" evidence="3">
    <location>
        <begin position="7"/>
        <end position="167"/>
    </location>
</feature>
<dbReference type="Gene3D" id="3.40.630.30">
    <property type="match status" value="1"/>
</dbReference>
<gene>
    <name evidence="4" type="ORF">FHU41_000219</name>
</gene>
<keyword evidence="5" id="KW-1185">Reference proteome</keyword>
<keyword evidence="4" id="KW-0687">Ribonucleoprotein</keyword>
<dbReference type="AlphaFoldDB" id="A0A7Y9LR05"/>
<evidence type="ECO:0000259" key="3">
    <source>
        <dbReference type="PROSITE" id="PS51186"/>
    </source>
</evidence>
<reference evidence="4 5" key="1">
    <citation type="submission" date="2020-07" db="EMBL/GenBank/DDBJ databases">
        <title>Sequencing the genomes of 1000 actinobacteria strains.</title>
        <authorList>
            <person name="Klenk H.-P."/>
        </authorList>
    </citation>
    <scope>NUCLEOTIDE SEQUENCE [LARGE SCALE GENOMIC DNA]</scope>
    <source>
        <strain evidence="4 5">DSM 102047</strain>
    </source>
</reference>
<sequence length="170" mass="18227">MTEIELILLKELPELEREAAEQEIRCLRIAEEQVAFVGRPQELLELAELEPDRDLFAVREGGKVVGTGTLHPQAAARLGWATDDPAALLRAVLIGLDFQGRGLGAAVAEAAVALAEQRYPEASGVVLSVNEANLAGQRAYRSAGYDVVGRYLGGSNGPQCVMFREFAHGG</sequence>
<dbReference type="PANTHER" id="PTHR43877">
    <property type="entry name" value="AMINOALKYLPHOSPHONATE N-ACETYLTRANSFERASE-RELATED-RELATED"/>
    <property type="match status" value="1"/>
</dbReference>
<dbReference type="GO" id="GO:0016747">
    <property type="term" value="F:acyltransferase activity, transferring groups other than amino-acyl groups"/>
    <property type="evidence" value="ECO:0007669"/>
    <property type="project" value="InterPro"/>
</dbReference>
<protein>
    <submittedName>
        <fullName evidence="4">Ribosomal protein S18 acetylase RimI-like enzyme</fullName>
    </submittedName>
</protein>
<comment type="caution">
    <text evidence="4">The sequence shown here is derived from an EMBL/GenBank/DDBJ whole genome shotgun (WGS) entry which is preliminary data.</text>
</comment>
<dbReference type="InterPro" id="IPR050832">
    <property type="entry name" value="Bact_Acetyltransf"/>
</dbReference>
<dbReference type="EMBL" id="JACBYQ010000001">
    <property type="protein sequence ID" value="NYE93998.1"/>
    <property type="molecule type" value="Genomic_DNA"/>
</dbReference>
<proteinExistence type="predicted"/>
<dbReference type="Proteomes" id="UP000521748">
    <property type="component" value="Unassembled WGS sequence"/>
</dbReference>
<dbReference type="InterPro" id="IPR000182">
    <property type="entry name" value="GNAT_dom"/>
</dbReference>
<accession>A0A7Y9LR05</accession>
<dbReference type="PROSITE" id="PS51186">
    <property type="entry name" value="GNAT"/>
    <property type="match status" value="1"/>
</dbReference>
<evidence type="ECO:0000256" key="2">
    <source>
        <dbReference type="ARBA" id="ARBA00023315"/>
    </source>
</evidence>
<keyword evidence="2" id="KW-0012">Acyltransferase</keyword>
<dbReference type="RefSeq" id="WP_179387821.1">
    <property type="nucleotide sequence ID" value="NZ_JACBYQ010000001.1"/>
</dbReference>
<dbReference type="GO" id="GO:0005840">
    <property type="term" value="C:ribosome"/>
    <property type="evidence" value="ECO:0007669"/>
    <property type="project" value="UniProtKB-KW"/>
</dbReference>
<keyword evidence="4" id="KW-0689">Ribosomal protein</keyword>
<evidence type="ECO:0000313" key="4">
    <source>
        <dbReference type="EMBL" id="NYE93998.1"/>
    </source>
</evidence>
<dbReference type="Pfam" id="PF00583">
    <property type="entry name" value="Acetyltransf_1"/>
    <property type="match status" value="1"/>
</dbReference>
<dbReference type="InterPro" id="IPR016181">
    <property type="entry name" value="Acyl_CoA_acyltransferase"/>
</dbReference>
<dbReference type="SUPFAM" id="SSF55729">
    <property type="entry name" value="Acyl-CoA N-acyltransferases (Nat)"/>
    <property type="match status" value="1"/>
</dbReference>
<name>A0A7Y9LR05_9MICC</name>
<organism evidence="4 5">
    <name type="scientific">Psychromicrobium silvestre</name>
    <dbReference type="NCBI Taxonomy" id="1645614"/>
    <lineage>
        <taxon>Bacteria</taxon>
        <taxon>Bacillati</taxon>
        <taxon>Actinomycetota</taxon>
        <taxon>Actinomycetes</taxon>
        <taxon>Micrococcales</taxon>
        <taxon>Micrococcaceae</taxon>
        <taxon>Psychromicrobium</taxon>
    </lineage>
</organism>
<keyword evidence="1" id="KW-0808">Transferase</keyword>